<dbReference type="RefSeq" id="WP_110985270.1">
    <property type="nucleotide sequence ID" value="NZ_CAWNWM010000003.1"/>
</dbReference>
<reference evidence="4 5" key="1">
    <citation type="journal article" date="2018" name="Sci. Rep.">
        <title>A novel species of the marine cyanobacterium Acaryochloris with a unique pigment content and lifestyle.</title>
        <authorList>
            <person name="Partensky F."/>
            <person name="Six C."/>
            <person name="Ratin M."/>
            <person name="Garczarek L."/>
            <person name="Vaulot D."/>
            <person name="Probert I."/>
            <person name="Calteau A."/>
            <person name="Gourvil P."/>
            <person name="Marie D."/>
            <person name="Grebert T."/>
            <person name="Bouchier C."/>
            <person name="Le Panse S."/>
            <person name="Gachenot M."/>
            <person name="Rodriguez F."/>
            <person name="Garrido J.L."/>
        </authorList>
    </citation>
    <scope>NUCLEOTIDE SEQUENCE [LARGE SCALE GENOMIC DNA]</scope>
    <source>
        <strain evidence="4 5">RCC1774</strain>
    </source>
</reference>
<sequence length="518" mass="58149">MKRRHFLLATSALSCSLVKGGATVGSSSTFTPQSGFSDYPFSLGVASGDPWPMSVVLWTRLAPNPLREPSLPPTNIPIQWQVATDEAMRQVVAKGTVLATPELAHSVRVVVEGLRPGHWYWYQFKAGREMSPVGRTRTAPAPGDGDQSLKLAMVSCQHYEKGYFTAYKHLAQANLDVVFHLGDYIYEGKPRPGRIRQHVGGNPVDLETYRLRYALYRTDPDLQAAHAVVPFIVTWDDHEVENDYASDESQKFVKGAEFLKRRAAAYQAYYEHMPLRPSARPSGPNLQLYRRFRFGNLAEFSVLDTRQYRDDQACDGNGKGGGQMVYGCEERLDPQRSMLGATQEKWLLDGWTKSQAQWNVLAQQQLMAQLAQKLGEVPGFWSDGWDGYAPTRQRLLKFIEQRQLSNPVMLGGDLHSFWVTDLKTDYQDDEAPVVATEFVGTSISSGGPNYDVFSLFLPDNPHIKFFESRLRGYVQCTIEPQQWVSRLQVVDTVKEPDAGLRTLESYAVEAGKPGAQLL</sequence>
<dbReference type="SUPFAM" id="SSF56300">
    <property type="entry name" value="Metallo-dependent phosphatases"/>
    <property type="match status" value="1"/>
</dbReference>
<evidence type="ECO:0000313" key="5">
    <source>
        <dbReference type="Proteomes" id="UP000248857"/>
    </source>
</evidence>
<dbReference type="Pfam" id="PF09423">
    <property type="entry name" value="PhoD"/>
    <property type="match status" value="1"/>
</dbReference>
<evidence type="ECO:0000256" key="1">
    <source>
        <dbReference type="SAM" id="SignalP"/>
    </source>
</evidence>
<dbReference type="PANTHER" id="PTHR43606:SF2">
    <property type="entry name" value="ALKALINE PHOSPHATASE FAMILY PROTEIN (AFU_ORTHOLOGUE AFUA_5G03860)"/>
    <property type="match status" value="1"/>
</dbReference>
<dbReference type="OrthoDB" id="474992at2"/>
<keyword evidence="4" id="KW-0378">Hydrolase</keyword>
<evidence type="ECO:0000259" key="3">
    <source>
        <dbReference type="Pfam" id="PF16655"/>
    </source>
</evidence>
<dbReference type="InterPro" id="IPR052900">
    <property type="entry name" value="Phospholipid_Metab_Enz"/>
</dbReference>
<dbReference type="GO" id="GO:0004035">
    <property type="term" value="F:alkaline phosphatase activity"/>
    <property type="evidence" value="ECO:0007669"/>
    <property type="project" value="UniProtKB-EC"/>
</dbReference>
<feature type="chain" id="PRO_5016181245" evidence="1">
    <location>
        <begin position="21"/>
        <end position="518"/>
    </location>
</feature>
<evidence type="ECO:0000259" key="2">
    <source>
        <dbReference type="Pfam" id="PF09423"/>
    </source>
</evidence>
<keyword evidence="1" id="KW-0732">Signal</keyword>
<dbReference type="InterPro" id="IPR032093">
    <property type="entry name" value="PhoD_N"/>
</dbReference>
<keyword evidence="5" id="KW-1185">Reference proteome</keyword>
<gene>
    <name evidence="4" type="primary">phoD</name>
    <name evidence="4" type="ORF">C1752_01302</name>
</gene>
<dbReference type="Pfam" id="PF16655">
    <property type="entry name" value="PhoD_N"/>
    <property type="match status" value="1"/>
</dbReference>
<organism evidence="4 5">
    <name type="scientific">Acaryochloris thomasi RCC1774</name>
    <dbReference type="NCBI Taxonomy" id="1764569"/>
    <lineage>
        <taxon>Bacteria</taxon>
        <taxon>Bacillati</taxon>
        <taxon>Cyanobacteriota</taxon>
        <taxon>Cyanophyceae</taxon>
        <taxon>Acaryochloridales</taxon>
        <taxon>Acaryochloridaceae</taxon>
        <taxon>Acaryochloris</taxon>
        <taxon>Acaryochloris thomasi</taxon>
    </lineage>
</organism>
<feature type="domain" description="Phospholipase D N-terminal" evidence="3">
    <location>
        <begin position="43"/>
        <end position="138"/>
    </location>
</feature>
<dbReference type="InterPro" id="IPR018946">
    <property type="entry name" value="PhoD-like_MPP"/>
</dbReference>
<protein>
    <submittedName>
        <fullName evidence="4">Alkaline phosphatase D</fullName>
        <ecNumber evidence="4">3.1.3.1</ecNumber>
    </submittedName>
</protein>
<dbReference type="InterPro" id="IPR038607">
    <property type="entry name" value="PhoD-like_sf"/>
</dbReference>
<evidence type="ECO:0000313" key="4">
    <source>
        <dbReference type="EMBL" id="PZD74121.1"/>
    </source>
</evidence>
<dbReference type="EC" id="3.1.3.1" evidence="4"/>
<dbReference type="InterPro" id="IPR029052">
    <property type="entry name" value="Metallo-depent_PP-like"/>
</dbReference>
<dbReference type="EMBL" id="PQWO01000003">
    <property type="protein sequence ID" value="PZD74121.1"/>
    <property type="molecule type" value="Genomic_DNA"/>
</dbReference>
<dbReference type="AlphaFoldDB" id="A0A2W1K0G6"/>
<dbReference type="Proteomes" id="UP000248857">
    <property type="component" value="Unassembled WGS sequence"/>
</dbReference>
<comment type="caution">
    <text evidence="4">The sequence shown here is derived from an EMBL/GenBank/DDBJ whole genome shotgun (WGS) entry which is preliminary data.</text>
</comment>
<dbReference type="Gene3D" id="2.60.40.380">
    <property type="entry name" value="Purple acid phosphatase-like, N-terminal"/>
    <property type="match status" value="1"/>
</dbReference>
<feature type="domain" description="PhoD-like phosphatase metallophosphatase" evidence="2">
    <location>
        <begin position="151"/>
        <end position="486"/>
    </location>
</feature>
<dbReference type="PANTHER" id="PTHR43606">
    <property type="entry name" value="PHOSPHATASE, PUTATIVE (AFU_ORTHOLOGUE AFUA_6G08710)-RELATED"/>
    <property type="match status" value="1"/>
</dbReference>
<dbReference type="PROSITE" id="PS51257">
    <property type="entry name" value="PROKAR_LIPOPROTEIN"/>
    <property type="match status" value="1"/>
</dbReference>
<dbReference type="Gene3D" id="3.60.21.70">
    <property type="entry name" value="PhoD-like phosphatase"/>
    <property type="match status" value="1"/>
</dbReference>
<name>A0A2W1K0G6_9CYAN</name>
<dbReference type="CDD" id="cd07389">
    <property type="entry name" value="MPP_PhoD"/>
    <property type="match status" value="1"/>
</dbReference>
<proteinExistence type="predicted"/>
<feature type="signal peptide" evidence="1">
    <location>
        <begin position="1"/>
        <end position="20"/>
    </location>
</feature>
<accession>A0A2W1K0G6</accession>